<dbReference type="Proteomes" id="UP000813463">
    <property type="component" value="Chromosome 4"/>
</dbReference>
<reference evidence="2" key="1">
    <citation type="journal article" date="2021" name="Nat. Commun.">
        <title>Genomic analyses provide insights into spinach domestication and the genetic basis of agronomic traits.</title>
        <authorList>
            <person name="Cai X."/>
            <person name="Sun X."/>
            <person name="Xu C."/>
            <person name="Sun H."/>
            <person name="Wang X."/>
            <person name="Ge C."/>
            <person name="Zhang Z."/>
            <person name="Wang Q."/>
            <person name="Fei Z."/>
            <person name="Jiao C."/>
            <person name="Wang Q."/>
        </authorList>
    </citation>
    <scope>NUCLEOTIDE SEQUENCE [LARGE SCALE GENOMIC DNA]</scope>
    <source>
        <strain evidence="2">cv. Varoflay</strain>
    </source>
</reference>
<dbReference type="InterPro" id="IPR025422">
    <property type="entry name" value="TGA_domain"/>
</dbReference>
<accession>A0ABM3RP11</accession>
<dbReference type="GeneID" id="110800411"/>
<reference evidence="3" key="2">
    <citation type="submission" date="2025-08" db="UniProtKB">
        <authorList>
            <consortium name="RefSeq"/>
        </authorList>
    </citation>
    <scope>IDENTIFICATION</scope>
    <source>
        <tissue evidence="3">Leaf</tissue>
    </source>
</reference>
<dbReference type="Pfam" id="PF14144">
    <property type="entry name" value="DOG1"/>
    <property type="match status" value="2"/>
</dbReference>
<evidence type="ECO:0000259" key="1">
    <source>
        <dbReference type="PROSITE" id="PS51806"/>
    </source>
</evidence>
<feature type="domain" description="DOG1" evidence="1">
    <location>
        <begin position="341"/>
        <end position="583"/>
    </location>
</feature>
<feature type="domain" description="DOG1" evidence="1">
    <location>
        <begin position="91"/>
        <end position="326"/>
    </location>
</feature>
<dbReference type="PROSITE" id="PS51806">
    <property type="entry name" value="DOG1"/>
    <property type="match status" value="2"/>
</dbReference>
<dbReference type="PANTHER" id="PTHR46354:SF4">
    <property type="entry name" value="PROTEIN DOG1-LIKE 3"/>
    <property type="match status" value="1"/>
</dbReference>
<sequence length="583" mass="66624">MSDEKWIEMDPNSYGVVVKIAPQKPHTNLNKSYAMGLFMDLLRNPCHVVWVDLNEFSELIIQTILLKKKKKKKFQTNETMNKLEPSVKYKALIVSEVLDDLLALQEHDRLIFLAMIKDSDTEWTPLLTKLVDRVITHYEEYYRVISKLIKGNVRLSLRSSPGWPSYLEDPFLWVGGWRPSMAFHLLDFKPGFRLGVGLDRLLKGVNMDELKDISPSQFVQVGELQRQTIREEAELTHSLDDTALPMENGFTEFDSVMTTNDLIVAHNDDDGHSELRDVFGKADDLRLKTLRLFVHILSPIQAVQLFIPAAQLHLKVEAWGKNREEANTRKVNNALTKGNGHCVFGGFFETWLREQEVDLEELKSAAVSYTKSSRSHTESTQILGVLVRRVMSHYENYYRVKCESGKQNVLNMISPAWKSLLEQAFLWIGGWRPSTTFHLLYSAVGLQLEAGLTELLAGLSTGDLADLTSSQLTRVNELQLKTIRKERELTEMLAAVQETVADSFMIKLSRVVETTESVNKRVESILSIKEDKFKEIFGKADDLRMKTLRNVVAILNSNQAVHFLIAAAELQLKLHEWGKNRDH</sequence>
<evidence type="ECO:0000313" key="2">
    <source>
        <dbReference type="Proteomes" id="UP000813463"/>
    </source>
</evidence>
<proteinExistence type="predicted"/>
<organism evidence="2 3">
    <name type="scientific">Spinacia oleracea</name>
    <name type="common">Spinach</name>
    <dbReference type="NCBI Taxonomy" id="3562"/>
    <lineage>
        <taxon>Eukaryota</taxon>
        <taxon>Viridiplantae</taxon>
        <taxon>Streptophyta</taxon>
        <taxon>Embryophyta</taxon>
        <taxon>Tracheophyta</taxon>
        <taxon>Spermatophyta</taxon>
        <taxon>Magnoliopsida</taxon>
        <taxon>eudicotyledons</taxon>
        <taxon>Gunneridae</taxon>
        <taxon>Pentapetalae</taxon>
        <taxon>Caryophyllales</taxon>
        <taxon>Chenopodiaceae</taxon>
        <taxon>Chenopodioideae</taxon>
        <taxon>Anserineae</taxon>
        <taxon>Spinacia</taxon>
    </lineage>
</organism>
<protein>
    <recommendedName>
        <fullName evidence="1">DOG1 domain-containing protein</fullName>
    </recommendedName>
</protein>
<dbReference type="RefSeq" id="XP_056697344.1">
    <property type="nucleotide sequence ID" value="XM_056841366.1"/>
</dbReference>
<evidence type="ECO:0000313" key="3">
    <source>
        <dbReference type="RefSeq" id="XP_056697344.1"/>
    </source>
</evidence>
<gene>
    <name evidence="3" type="primary">LOC110800411</name>
</gene>
<keyword evidence="2" id="KW-1185">Reference proteome</keyword>
<dbReference type="InterPro" id="IPR051886">
    <property type="entry name" value="Seed_Dev/Stress_Resp_Reg"/>
</dbReference>
<name>A0ABM3RP11_SPIOL</name>
<dbReference type="PANTHER" id="PTHR46354">
    <property type="entry name" value="DOG1 DOMAIN-CONTAINING PROTEIN"/>
    <property type="match status" value="1"/>
</dbReference>